<dbReference type="GO" id="GO:0006281">
    <property type="term" value="P:DNA repair"/>
    <property type="evidence" value="ECO:0007669"/>
    <property type="project" value="TreeGrafter"/>
</dbReference>
<dbReference type="GO" id="GO:0016787">
    <property type="term" value="F:hydrolase activity"/>
    <property type="evidence" value="ECO:0007669"/>
    <property type="project" value="UniProtKB-KW"/>
</dbReference>
<dbReference type="AlphaFoldDB" id="A0A2V3ID19"/>
<dbReference type="PANTHER" id="PTHR45626">
    <property type="entry name" value="TRANSCRIPTION TERMINATION FACTOR 2-RELATED"/>
    <property type="match status" value="1"/>
</dbReference>
<evidence type="ECO:0000259" key="4">
    <source>
        <dbReference type="PROSITE" id="PS51194"/>
    </source>
</evidence>
<dbReference type="Pfam" id="PF00271">
    <property type="entry name" value="Helicase_C"/>
    <property type="match status" value="1"/>
</dbReference>
<keyword evidence="2" id="KW-0378">Hydrolase</keyword>
<keyword evidence="6" id="KW-1185">Reference proteome</keyword>
<evidence type="ECO:0000313" key="6">
    <source>
        <dbReference type="Proteomes" id="UP000247409"/>
    </source>
</evidence>
<protein>
    <submittedName>
        <fullName evidence="5">F-box protein</fullName>
    </submittedName>
</protein>
<dbReference type="GO" id="GO:0005524">
    <property type="term" value="F:ATP binding"/>
    <property type="evidence" value="ECO:0007669"/>
    <property type="project" value="UniProtKB-KW"/>
</dbReference>
<dbReference type="PROSITE" id="PS51194">
    <property type="entry name" value="HELICASE_CTER"/>
    <property type="match status" value="1"/>
</dbReference>
<keyword evidence="3" id="KW-0067">ATP-binding</keyword>
<proteinExistence type="predicted"/>
<dbReference type="STRING" id="448386.A0A2V3ID19"/>
<evidence type="ECO:0000256" key="1">
    <source>
        <dbReference type="ARBA" id="ARBA00022741"/>
    </source>
</evidence>
<dbReference type="Gene3D" id="3.40.50.300">
    <property type="entry name" value="P-loop containing nucleotide triphosphate hydrolases"/>
    <property type="match status" value="1"/>
</dbReference>
<dbReference type="SUPFAM" id="SSF52540">
    <property type="entry name" value="P-loop containing nucleoside triphosphate hydrolases"/>
    <property type="match status" value="1"/>
</dbReference>
<dbReference type="InterPro" id="IPR050628">
    <property type="entry name" value="SNF2_RAD54_helicase_TF"/>
</dbReference>
<dbReference type="PANTHER" id="PTHR45626:SF14">
    <property type="entry name" value="ATP-DEPENDENT DNA HELICASE (EUROFUNG)"/>
    <property type="match status" value="1"/>
</dbReference>
<comment type="caution">
    <text evidence="5">The sequence shown here is derived from an EMBL/GenBank/DDBJ whole genome shotgun (WGS) entry which is preliminary data.</text>
</comment>
<dbReference type="SMART" id="SM00490">
    <property type="entry name" value="HELICc"/>
    <property type="match status" value="1"/>
</dbReference>
<evidence type="ECO:0000313" key="5">
    <source>
        <dbReference type="EMBL" id="PXF39967.1"/>
    </source>
</evidence>
<reference evidence="5 6" key="1">
    <citation type="journal article" date="2018" name="Mol. Biol. Evol.">
        <title>Analysis of the draft genome of the red seaweed Gracilariopsis chorda provides insights into genome size evolution in Rhodophyta.</title>
        <authorList>
            <person name="Lee J."/>
            <person name="Yang E.C."/>
            <person name="Graf L."/>
            <person name="Yang J.H."/>
            <person name="Qiu H."/>
            <person name="Zel Zion U."/>
            <person name="Chan C.X."/>
            <person name="Stephens T.G."/>
            <person name="Weber A.P.M."/>
            <person name="Boo G.H."/>
            <person name="Boo S.M."/>
            <person name="Kim K.M."/>
            <person name="Shin Y."/>
            <person name="Jung M."/>
            <person name="Lee S.J."/>
            <person name="Yim H.S."/>
            <person name="Lee J.H."/>
            <person name="Bhattacharya D."/>
            <person name="Yoon H.S."/>
        </authorList>
    </citation>
    <scope>NUCLEOTIDE SEQUENCE [LARGE SCALE GENOMIC DNA]</scope>
    <source>
        <strain evidence="5 6">SKKU-2015</strain>
        <tissue evidence="5">Whole body</tissue>
    </source>
</reference>
<dbReference type="OrthoDB" id="448448at2759"/>
<dbReference type="CDD" id="cd18793">
    <property type="entry name" value="SF2_C_SNF"/>
    <property type="match status" value="1"/>
</dbReference>
<dbReference type="EMBL" id="NBIV01000391">
    <property type="protein sequence ID" value="PXF39967.1"/>
    <property type="molecule type" value="Genomic_DNA"/>
</dbReference>
<organism evidence="5 6">
    <name type="scientific">Gracilariopsis chorda</name>
    <dbReference type="NCBI Taxonomy" id="448386"/>
    <lineage>
        <taxon>Eukaryota</taxon>
        <taxon>Rhodophyta</taxon>
        <taxon>Florideophyceae</taxon>
        <taxon>Rhodymeniophycidae</taxon>
        <taxon>Gracilariales</taxon>
        <taxon>Gracilariaceae</taxon>
        <taxon>Gracilariopsis</taxon>
    </lineage>
</organism>
<dbReference type="GO" id="GO:0008094">
    <property type="term" value="F:ATP-dependent activity, acting on DNA"/>
    <property type="evidence" value="ECO:0007669"/>
    <property type="project" value="TreeGrafter"/>
</dbReference>
<evidence type="ECO:0000256" key="3">
    <source>
        <dbReference type="ARBA" id="ARBA00022840"/>
    </source>
</evidence>
<accession>A0A2V3ID19</accession>
<dbReference type="GO" id="GO:0005634">
    <property type="term" value="C:nucleus"/>
    <property type="evidence" value="ECO:0007669"/>
    <property type="project" value="TreeGrafter"/>
</dbReference>
<dbReference type="InterPro" id="IPR027417">
    <property type="entry name" value="P-loop_NTPase"/>
</dbReference>
<feature type="domain" description="Helicase C-terminal" evidence="4">
    <location>
        <begin position="19"/>
        <end position="175"/>
    </location>
</feature>
<dbReference type="InterPro" id="IPR049730">
    <property type="entry name" value="SNF2/RAD54-like_C"/>
</dbReference>
<dbReference type="InterPro" id="IPR001650">
    <property type="entry name" value="Helicase_C-like"/>
</dbReference>
<sequence>MRYLVNKIEQLPLVEVWEEGCKEVRMVRPKVIVHSENTDHLKLAQLYLKKSEMSKEAYIDIVWNQRDTSEFVRRCKKATEYSRKAIKVFAENEDASILLMNSKLGGVGLDLSFVRYIFLLEPLWDSAQEMQIISRAHRIGCLGDIVVERLIMRGSIEEAMLMELQSSVNVVEEANAAGLAKAKAEKDHQKRRNILLKM</sequence>
<evidence type="ECO:0000256" key="2">
    <source>
        <dbReference type="ARBA" id="ARBA00022801"/>
    </source>
</evidence>
<dbReference type="Proteomes" id="UP000247409">
    <property type="component" value="Unassembled WGS sequence"/>
</dbReference>
<gene>
    <name evidence="5" type="ORF">BWQ96_10318</name>
</gene>
<keyword evidence="1" id="KW-0547">Nucleotide-binding</keyword>
<name>A0A2V3ID19_9FLOR</name>